<sequence>MSYRYTWDQNGEVERIDRVDGPVDHTSASQTLQWPFLDTNSGSSPKRSPSRSRSRSRPRVRPVTWDPHQTHLYSAQSSPSTVDKSLIPDYVVNYLRGETPETVALRASMRPRGGARGIDVRRGDNATRSRAADFYFSPSGTESGASIGGPAVGGTEKGKKGGGSGRLVGWKSGIAINTLIALLIFVVSVVSLTLALSRSDLLRGEAPVYAGDCGTARRIEMGLQILTNILAVVLLAIANYVFQALVSPTRVEVALAHERQRWLDIGVPFNSVFFVSRTGASNFVFITEDFLNGAPFSNSSDSNAANLSRIDLLALQGSASRDELANLTTSQCLASLASPASYAAVMVITDIKDARNSLLQTAQATSFLASHLGPEELRPGVAIDRSSISFCLAQEASEPLTCELRLSGPLLGTVALLNLVIIVSTGSSALLKDFHPLATLGDALTSFLDVPDPTTSNACLLTRRDVTSGKWPLVEAKHWAPSAHWWLMTVSPARWSAFLLTWCIPTGLGAAALVAAIRSNPGAKMSPFGEPSGQMFVFGAGTSRAGVCVLAGLPHLLLAALYVSLNALLSTYFLSHELAGFAIPENTPRALRVSGRARGAQTKSLYITLPRPWSWLLILLFSAAGFLLSSSLVVVAVDAGTALSPSPVPLLALLCVLIAILAVPLGLGLRRADARASFSDGQPAGNPLAVATRGGSCSAVISSKCHAPPPRSPRARRGPDGSAEVEIVGVNAAEGVSWGVIREGVPGVEPGRTGFANNERAVGMVGVGRAYA</sequence>
<dbReference type="EMBL" id="ONZQ02000003">
    <property type="protein sequence ID" value="SPN99548.1"/>
    <property type="molecule type" value="Genomic_DNA"/>
</dbReference>
<evidence type="ECO:0000256" key="2">
    <source>
        <dbReference type="SAM" id="Phobius"/>
    </source>
</evidence>
<feature type="region of interest" description="Disordered" evidence="1">
    <location>
        <begin position="141"/>
        <end position="162"/>
    </location>
</feature>
<feature type="transmembrane region" description="Helical" evidence="2">
    <location>
        <begin position="174"/>
        <end position="196"/>
    </location>
</feature>
<dbReference type="AlphaFoldDB" id="A0AAE8ST82"/>
<dbReference type="PANTHER" id="PTHR35395">
    <property type="entry name" value="DUF6536 DOMAIN-CONTAINING PROTEIN"/>
    <property type="match status" value="1"/>
</dbReference>
<organism evidence="4 5">
    <name type="scientific">Cephalotrichum gorgonifer</name>
    <dbReference type="NCBI Taxonomy" id="2041049"/>
    <lineage>
        <taxon>Eukaryota</taxon>
        <taxon>Fungi</taxon>
        <taxon>Dikarya</taxon>
        <taxon>Ascomycota</taxon>
        <taxon>Pezizomycotina</taxon>
        <taxon>Sordariomycetes</taxon>
        <taxon>Hypocreomycetidae</taxon>
        <taxon>Microascales</taxon>
        <taxon>Microascaceae</taxon>
        <taxon>Cephalotrichum</taxon>
    </lineage>
</organism>
<feature type="compositionally biased region" description="Basic residues" evidence="1">
    <location>
        <begin position="48"/>
        <end position="60"/>
    </location>
</feature>
<feature type="compositionally biased region" description="Polar residues" evidence="1">
    <location>
        <begin position="26"/>
        <end position="42"/>
    </location>
</feature>
<feature type="transmembrane region" description="Helical" evidence="2">
    <location>
        <begin position="613"/>
        <end position="636"/>
    </location>
</feature>
<proteinExistence type="predicted"/>
<name>A0AAE8ST82_9PEZI</name>
<accession>A0AAE8ST82</accession>
<feature type="region of interest" description="Disordered" evidence="1">
    <location>
        <begin position="18"/>
        <end position="67"/>
    </location>
</feature>
<comment type="caution">
    <text evidence="4">The sequence shown here is derived from an EMBL/GenBank/DDBJ whole genome shotgun (WGS) entry which is preliminary data.</text>
</comment>
<feature type="transmembrane region" description="Helical" evidence="2">
    <location>
        <begin position="648"/>
        <end position="669"/>
    </location>
</feature>
<gene>
    <name evidence="4" type="ORF">DNG_02400</name>
</gene>
<dbReference type="PANTHER" id="PTHR35395:SF1">
    <property type="entry name" value="DUF6536 DOMAIN-CONTAINING PROTEIN"/>
    <property type="match status" value="1"/>
</dbReference>
<evidence type="ECO:0000259" key="3">
    <source>
        <dbReference type="Pfam" id="PF20163"/>
    </source>
</evidence>
<dbReference type="Proteomes" id="UP001187682">
    <property type="component" value="Unassembled WGS sequence"/>
</dbReference>
<evidence type="ECO:0000313" key="5">
    <source>
        <dbReference type="Proteomes" id="UP001187682"/>
    </source>
</evidence>
<reference evidence="4" key="1">
    <citation type="submission" date="2018-03" db="EMBL/GenBank/DDBJ databases">
        <authorList>
            <person name="Guldener U."/>
        </authorList>
    </citation>
    <scope>NUCLEOTIDE SEQUENCE</scope>
</reference>
<feature type="region of interest" description="Disordered" evidence="1">
    <location>
        <begin position="702"/>
        <end position="721"/>
    </location>
</feature>
<keyword evidence="5" id="KW-1185">Reference proteome</keyword>
<feature type="domain" description="DUF6536" evidence="3">
    <location>
        <begin position="170"/>
        <end position="276"/>
    </location>
</feature>
<feature type="transmembrane region" description="Helical" evidence="2">
    <location>
        <begin position="495"/>
        <end position="517"/>
    </location>
</feature>
<feature type="transmembrane region" description="Helical" evidence="2">
    <location>
        <begin position="225"/>
        <end position="242"/>
    </location>
</feature>
<keyword evidence="2" id="KW-1133">Transmembrane helix</keyword>
<keyword evidence="2" id="KW-0472">Membrane</keyword>
<evidence type="ECO:0000256" key="1">
    <source>
        <dbReference type="SAM" id="MobiDB-lite"/>
    </source>
</evidence>
<evidence type="ECO:0000313" key="4">
    <source>
        <dbReference type="EMBL" id="SPN99548.1"/>
    </source>
</evidence>
<dbReference type="Pfam" id="PF20163">
    <property type="entry name" value="DUF6536"/>
    <property type="match status" value="1"/>
</dbReference>
<keyword evidence="2" id="KW-0812">Transmembrane</keyword>
<protein>
    <recommendedName>
        <fullName evidence="3">DUF6536 domain-containing protein</fullName>
    </recommendedName>
</protein>
<dbReference type="InterPro" id="IPR046623">
    <property type="entry name" value="DUF6536"/>
</dbReference>